<dbReference type="RefSeq" id="WP_270055709.1">
    <property type="nucleotide sequence ID" value="NZ_CP115149.1"/>
</dbReference>
<organism evidence="3 4">
    <name type="scientific">Tepidiforma flava</name>
    <dbReference type="NCBI Taxonomy" id="3004094"/>
    <lineage>
        <taxon>Bacteria</taxon>
        <taxon>Bacillati</taxon>
        <taxon>Chloroflexota</taxon>
        <taxon>Tepidiformia</taxon>
        <taxon>Tepidiformales</taxon>
        <taxon>Tepidiformaceae</taxon>
        <taxon>Tepidiforma</taxon>
    </lineage>
</organism>
<evidence type="ECO:0000313" key="4">
    <source>
        <dbReference type="Proteomes" id="UP001212803"/>
    </source>
</evidence>
<reference evidence="3 4" key="1">
    <citation type="journal article" date="2023" name="ISME J.">
        <title>Thermophilic Dehalococcoidia with unusual traits shed light on an unexpected past.</title>
        <authorList>
            <person name="Palmer M."/>
            <person name="Covington J.K."/>
            <person name="Zhou E.M."/>
            <person name="Thomas S.C."/>
            <person name="Habib N."/>
            <person name="Seymour C.O."/>
            <person name="Lai D."/>
            <person name="Johnston J."/>
            <person name="Hashimi A."/>
            <person name="Jiao J.Y."/>
            <person name="Muok A.R."/>
            <person name="Liu L."/>
            <person name="Xian W.D."/>
            <person name="Zhi X.Y."/>
            <person name="Li M.M."/>
            <person name="Silva L.P."/>
            <person name="Bowen B.P."/>
            <person name="Louie K."/>
            <person name="Briegel A."/>
            <person name="Pett-Ridge J."/>
            <person name="Weber P.K."/>
            <person name="Tocheva E.I."/>
            <person name="Woyke T."/>
            <person name="Northen T.R."/>
            <person name="Mayali X."/>
            <person name="Li W.J."/>
            <person name="Hedlund B.P."/>
        </authorList>
    </citation>
    <scope>NUCLEOTIDE SEQUENCE [LARGE SCALE GENOMIC DNA]</scope>
    <source>
        <strain evidence="3 4">YIM 72310</strain>
    </source>
</reference>
<dbReference type="InterPro" id="IPR006016">
    <property type="entry name" value="UspA"/>
</dbReference>
<comment type="similarity">
    <text evidence="1">Belongs to the universal stress protein A family.</text>
</comment>
<dbReference type="Gene3D" id="3.40.50.12370">
    <property type="match status" value="1"/>
</dbReference>
<sequence>MAENGPILIPLDGSSLAEHALVDAAWLKRVTGLPVRLIHVVEHDGSPEQRQETAERFRKYATEQAEKHGLGEPVCDVVYGSPAKEILQAAETASYVVIATHGRGGFRAMVLGSVADKVIRGSKVPVLAEPGTEAPEPPGNGRPVLVAVDGSEEAERGLAVARDLAAKAGLPIVLLRAYSVPPPAGIEFSYYPADLSATLEAAAKEYLQATAKPGERTILVQGDAATAILECAEQENASLIVVTSTGKGFAKRLALGSTTDRVVHGTHRAVLVVPTHHD</sequence>
<evidence type="ECO:0000313" key="3">
    <source>
        <dbReference type="EMBL" id="WBL35181.1"/>
    </source>
</evidence>
<evidence type="ECO:0000256" key="1">
    <source>
        <dbReference type="ARBA" id="ARBA00008791"/>
    </source>
</evidence>
<gene>
    <name evidence="3" type="ORF">O0235_10310</name>
</gene>
<dbReference type="PRINTS" id="PR01438">
    <property type="entry name" value="UNVRSLSTRESS"/>
</dbReference>
<dbReference type="PANTHER" id="PTHR46268">
    <property type="entry name" value="STRESS RESPONSE PROTEIN NHAX"/>
    <property type="match status" value="1"/>
</dbReference>
<dbReference type="InterPro" id="IPR006015">
    <property type="entry name" value="Universal_stress_UspA"/>
</dbReference>
<dbReference type="EMBL" id="CP115149">
    <property type="protein sequence ID" value="WBL35181.1"/>
    <property type="molecule type" value="Genomic_DNA"/>
</dbReference>
<name>A0ABY7M3P4_9CHLR</name>
<dbReference type="CDD" id="cd00293">
    <property type="entry name" value="USP-like"/>
    <property type="match status" value="2"/>
</dbReference>
<accession>A0ABY7M3P4</accession>
<evidence type="ECO:0000259" key="2">
    <source>
        <dbReference type="Pfam" id="PF00582"/>
    </source>
</evidence>
<feature type="domain" description="UspA" evidence="2">
    <location>
        <begin position="142"/>
        <end position="274"/>
    </location>
</feature>
<dbReference type="SUPFAM" id="SSF52402">
    <property type="entry name" value="Adenine nucleotide alpha hydrolases-like"/>
    <property type="match status" value="2"/>
</dbReference>
<dbReference type="Pfam" id="PF00582">
    <property type="entry name" value="Usp"/>
    <property type="match status" value="2"/>
</dbReference>
<keyword evidence="4" id="KW-1185">Reference proteome</keyword>
<feature type="domain" description="UspA" evidence="2">
    <location>
        <begin position="6"/>
        <end position="127"/>
    </location>
</feature>
<dbReference type="PANTHER" id="PTHR46268:SF6">
    <property type="entry name" value="UNIVERSAL STRESS PROTEIN UP12"/>
    <property type="match status" value="1"/>
</dbReference>
<protein>
    <submittedName>
        <fullName evidence="3">Universal stress protein</fullName>
    </submittedName>
</protein>
<dbReference type="Proteomes" id="UP001212803">
    <property type="component" value="Chromosome"/>
</dbReference>
<proteinExistence type="inferred from homology"/>